<dbReference type="InterPro" id="IPR017930">
    <property type="entry name" value="Myb_dom"/>
</dbReference>
<dbReference type="PROSITE" id="PS51294">
    <property type="entry name" value="HTH_MYB"/>
    <property type="match status" value="1"/>
</dbReference>
<dbReference type="SUPFAM" id="SSF46689">
    <property type="entry name" value="Homeodomain-like"/>
    <property type="match status" value="1"/>
</dbReference>
<protein>
    <recommendedName>
        <fullName evidence="5">HTH myb-type domain-containing protein</fullName>
    </recommendedName>
</protein>
<dbReference type="AlphaFoldDB" id="A0A8T2UJR0"/>
<dbReference type="Pfam" id="PF14379">
    <property type="entry name" value="Myb_CC_LHEQLE"/>
    <property type="match status" value="1"/>
</dbReference>
<dbReference type="GO" id="GO:0003700">
    <property type="term" value="F:DNA-binding transcription factor activity"/>
    <property type="evidence" value="ECO:0007669"/>
    <property type="project" value="InterPro"/>
</dbReference>
<feature type="region of interest" description="Disordered" evidence="4">
    <location>
        <begin position="46"/>
        <end position="95"/>
    </location>
</feature>
<gene>
    <name evidence="6" type="ORF">KP509_07G099300</name>
</gene>
<evidence type="ECO:0000256" key="4">
    <source>
        <dbReference type="SAM" id="MobiDB-lite"/>
    </source>
</evidence>
<dbReference type="Proteomes" id="UP000825935">
    <property type="component" value="Chromosome 7"/>
</dbReference>
<dbReference type="PANTHER" id="PTHR31499">
    <property type="entry name" value="MYB FAMILY TRANSCRIPTION FACTOR PHL11"/>
    <property type="match status" value="1"/>
</dbReference>
<accession>A0A8T2UJR0</accession>
<dbReference type="InterPro" id="IPR006447">
    <property type="entry name" value="Myb_dom_plants"/>
</dbReference>
<keyword evidence="3" id="KW-0539">Nucleus</keyword>
<keyword evidence="7" id="KW-1185">Reference proteome</keyword>
<dbReference type="GO" id="GO:0003677">
    <property type="term" value="F:DNA binding"/>
    <property type="evidence" value="ECO:0007669"/>
    <property type="project" value="InterPro"/>
</dbReference>
<comment type="caution">
    <text evidence="6">The sequence shown here is derived from an EMBL/GenBank/DDBJ whole genome shotgun (WGS) entry which is preliminary data.</text>
</comment>
<dbReference type="InterPro" id="IPR001005">
    <property type="entry name" value="SANT/Myb"/>
</dbReference>
<evidence type="ECO:0000256" key="2">
    <source>
        <dbReference type="ARBA" id="ARBA00023163"/>
    </source>
</evidence>
<dbReference type="PANTHER" id="PTHR31499:SF79">
    <property type="entry name" value="HTH MYB-TYPE DOMAIN-CONTAINING PROTEIN"/>
    <property type="match status" value="1"/>
</dbReference>
<keyword evidence="1" id="KW-0805">Transcription regulation</keyword>
<name>A0A8T2UJR0_CERRI</name>
<keyword evidence="2" id="KW-0804">Transcription</keyword>
<evidence type="ECO:0000256" key="3">
    <source>
        <dbReference type="ARBA" id="ARBA00023242"/>
    </source>
</evidence>
<dbReference type="Gene3D" id="1.10.10.60">
    <property type="entry name" value="Homeodomain-like"/>
    <property type="match status" value="1"/>
</dbReference>
<organism evidence="6 7">
    <name type="scientific">Ceratopteris richardii</name>
    <name type="common">Triangle waterfern</name>
    <dbReference type="NCBI Taxonomy" id="49495"/>
    <lineage>
        <taxon>Eukaryota</taxon>
        <taxon>Viridiplantae</taxon>
        <taxon>Streptophyta</taxon>
        <taxon>Embryophyta</taxon>
        <taxon>Tracheophyta</taxon>
        <taxon>Polypodiopsida</taxon>
        <taxon>Polypodiidae</taxon>
        <taxon>Polypodiales</taxon>
        <taxon>Pteridineae</taxon>
        <taxon>Pteridaceae</taxon>
        <taxon>Parkerioideae</taxon>
        <taxon>Ceratopteris</taxon>
    </lineage>
</organism>
<dbReference type="InterPro" id="IPR025756">
    <property type="entry name" value="Myb_CC_LHEQLE"/>
</dbReference>
<dbReference type="Pfam" id="PF00249">
    <property type="entry name" value="Myb_DNA-binding"/>
    <property type="match status" value="1"/>
</dbReference>
<evidence type="ECO:0000313" key="6">
    <source>
        <dbReference type="EMBL" id="KAH7434063.1"/>
    </source>
</evidence>
<sequence>MGLREFPSSTVPTAMEARVSGMAGKRAITEVAGLQQMVNIQEHRVMRTPDIDADSPGETARSSKIQRHHLAQRDEAPAEDVSQTNSDSFHGIMSPSDLPFCPERHSFRDSDDILCADFRSFGVPVTGQLNPSDLFYQRNDSFPPDQANAPSISYLRRISPFVSMDNSHAPLSTRSEASCDQNDLISPEFGRAEPMIQIAADERDDAPDVASHFISSGSFIGDEKTLMILPSSEITFRDALHMDPSLPSSSPLLSANLSSPPSPLLATDAKCTSPSAMIIESSSQKVLTHGSLALQSSSSELLSQSCPIPQSLSSLPLAETHQTDKFSSLSRPPITLSFYSRTQRSKAKTFILPAKLSQLPLPSDSDGASKSSPYGSLCEFLNLSDDISRCSETMVTSFSDNHSRVIERWGDHDSLTDCWTSFLSTENGDNLLAAGRENGTPATSSLTQGSQQSQGHVACLQHPDDSTASHCRELIKPRLRWTPELHERFIEAVIELGGAEKATPKGVLKIMKVEGLTIYHVKSHLQKYRTAKYLPASEESNEGKMEKKQRDTNTCVQDSKTGLQMMEALQMQMEMQKKLHEQLEAQRELQLRIEAQGECLQRLMEEQHKRCNDT</sequence>
<dbReference type="FunFam" id="1.10.10.60:FF:000002">
    <property type="entry name" value="Myb family transcription factor"/>
    <property type="match status" value="1"/>
</dbReference>
<proteinExistence type="predicted"/>
<reference evidence="6" key="1">
    <citation type="submission" date="2021-08" db="EMBL/GenBank/DDBJ databases">
        <title>WGS assembly of Ceratopteris richardii.</title>
        <authorList>
            <person name="Marchant D.B."/>
            <person name="Chen G."/>
            <person name="Jenkins J."/>
            <person name="Shu S."/>
            <person name="Leebens-Mack J."/>
            <person name="Grimwood J."/>
            <person name="Schmutz J."/>
            <person name="Soltis P."/>
            <person name="Soltis D."/>
            <person name="Chen Z.-H."/>
        </authorList>
    </citation>
    <scope>NUCLEOTIDE SEQUENCE</scope>
    <source>
        <strain evidence="6">Whitten #5841</strain>
        <tissue evidence="6">Leaf</tissue>
    </source>
</reference>
<feature type="domain" description="HTH myb-type" evidence="5">
    <location>
        <begin position="476"/>
        <end position="533"/>
    </location>
</feature>
<evidence type="ECO:0000256" key="1">
    <source>
        <dbReference type="ARBA" id="ARBA00023015"/>
    </source>
</evidence>
<dbReference type="EMBL" id="CM035412">
    <property type="protein sequence ID" value="KAH7434063.1"/>
    <property type="molecule type" value="Genomic_DNA"/>
</dbReference>
<dbReference type="OrthoDB" id="551907at2759"/>
<dbReference type="NCBIfam" id="TIGR01557">
    <property type="entry name" value="myb_SHAQKYF"/>
    <property type="match status" value="1"/>
</dbReference>
<dbReference type="InterPro" id="IPR009057">
    <property type="entry name" value="Homeodomain-like_sf"/>
</dbReference>
<evidence type="ECO:0000259" key="5">
    <source>
        <dbReference type="PROSITE" id="PS51294"/>
    </source>
</evidence>
<dbReference type="EMBL" id="CM035412">
    <property type="protein sequence ID" value="KAH7434064.1"/>
    <property type="molecule type" value="Genomic_DNA"/>
</dbReference>
<dbReference type="InterPro" id="IPR046955">
    <property type="entry name" value="PHR1-like"/>
</dbReference>
<evidence type="ECO:0000313" key="7">
    <source>
        <dbReference type="Proteomes" id="UP000825935"/>
    </source>
</evidence>